<reference evidence="2 3" key="1">
    <citation type="submission" date="2015-01" db="EMBL/GenBank/DDBJ databases">
        <title>The Genome Sequence of Exophiala sideris CBS121828.</title>
        <authorList>
            <consortium name="The Broad Institute Genomics Platform"/>
            <person name="Cuomo C."/>
            <person name="de Hoog S."/>
            <person name="Gorbushina A."/>
            <person name="Stielow B."/>
            <person name="Teixiera M."/>
            <person name="Abouelleil A."/>
            <person name="Chapman S.B."/>
            <person name="Priest M."/>
            <person name="Young S.K."/>
            <person name="Wortman J."/>
            <person name="Nusbaum C."/>
            <person name="Birren B."/>
        </authorList>
    </citation>
    <scope>NUCLEOTIDE SEQUENCE [LARGE SCALE GENOMIC DNA]</scope>
    <source>
        <strain evidence="2 3">CBS 121828</strain>
    </source>
</reference>
<protein>
    <recommendedName>
        <fullName evidence="4">Transcription factor domain-containing protein</fullName>
    </recommendedName>
</protein>
<organism evidence="2 3">
    <name type="scientific">Exophiala sideris</name>
    <dbReference type="NCBI Taxonomy" id="1016849"/>
    <lineage>
        <taxon>Eukaryota</taxon>
        <taxon>Fungi</taxon>
        <taxon>Dikarya</taxon>
        <taxon>Ascomycota</taxon>
        <taxon>Pezizomycotina</taxon>
        <taxon>Eurotiomycetes</taxon>
        <taxon>Chaetothyriomycetidae</taxon>
        <taxon>Chaetothyriales</taxon>
        <taxon>Herpotrichiellaceae</taxon>
        <taxon>Exophiala</taxon>
    </lineage>
</organism>
<evidence type="ECO:0008006" key="4">
    <source>
        <dbReference type="Google" id="ProtNLM"/>
    </source>
</evidence>
<dbReference type="PANTHER" id="PTHR37540">
    <property type="entry name" value="TRANSCRIPTION FACTOR (ACR-2), PUTATIVE-RELATED-RELATED"/>
    <property type="match status" value="1"/>
</dbReference>
<feature type="region of interest" description="Disordered" evidence="1">
    <location>
        <begin position="56"/>
        <end position="84"/>
    </location>
</feature>
<gene>
    <name evidence="2" type="ORF">PV11_07998</name>
</gene>
<dbReference type="STRING" id="1016849.A0A0D1YC26"/>
<dbReference type="PANTHER" id="PTHR37540:SF10">
    <property type="entry name" value="SIGMA-70 REGION 2 FAMILY PROTEIN"/>
    <property type="match status" value="1"/>
</dbReference>
<proteinExistence type="predicted"/>
<evidence type="ECO:0000313" key="2">
    <source>
        <dbReference type="EMBL" id="KIV80502.1"/>
    </source>
</evidence>
<dbReference type="AlphaFoldDB" id="A0A0D1YC26"/>
<dbReference type="OrthoDB" id="3469466at2759"/>
<sequence>MCLSDMVDVAESQYMFVEYAATTRPSQGEKRRRGGPTEVRSHITKAFHRRTKITRLKASTRVPATPELKPQTSTGAAKGDDDAAQIERSLSSDKDAKTGVARNWCSSKDGSVQYYTDQQSNTVLRDGGFNAFDLLTSQRMPQYIHLVLDHALQISWPNTIPIKSKAVINPVQSAWLKCAMQWPVVFHAFIYATTLHLLNASNGRELIQSGPLIRLSHKTETIKLVNQQLRSLDGPASDALIMAVAILAIHGSRDETEYPEVHPPSPLASAQNVHVYGNMINDEQHTQAILLLIEQKGGLESLELFGMADIMALCDLYFATKHIRRPAFPLQRPSMSLVLSGRHVLDSRAIELDSELGTGFRYFRSNSTGYELLEVLESFSEVTNALDHYARGGSAAPELVDLIEARNASQHRLLSLLPKRVDLTDAEVCVQQATRLATMIFSDMVLFPLPPTQRMKPKLARELVDILEACTLLRCWDVHGQVLVWILTLGTVAASFTPERTWYVEQLSYRLSVMSIDDLPELESICSKFLWWQPICGGPVQTLWYEVQLEFQAAESLPD</sequence>
<evidence type="ECO:0000256" key="1">
    <source>
        <dbReference type="SAM" id="MobiDB-lite"/>
    </source>
</evidence>
<accession>A0A0D1YC26</accession>
<evidence type="ECO:0000313" key="3">
    <source>
        <dbReference type="Proteomes" id="UP000053599"/>
    </source>
</evidence>
<dbReference type="EMBL" id="KN846953">
    <property type="protein sequence ID" value="KIV80502.1"/>
    <property type="molecule type" value="Genomic_DNA"/>
</dbReference>
<dbReference type="HOGENOM" id="CLU_015771_0_1_1"/>
<name>A0A0D1YC26_9EURO</name>
<dbReference type="Proteomes" id="UP000053599">
    <property type="component" value="Unassembled WGS sequence"/>
</dbReference>